<feature type="domain" description="SHOCT" evidence="2">
    <location>
        <begin position="47"/>
        <end position="71"/>
    </location>
</feature>
<comment type="caution">
    <text evidence="3">The sequence shown here is derived from an EMBL/GenBank/DDBJ whole genome shotgun (WGS) entry which is preliminary data.</text>
</comment>
<name>A0A1U7M3S0_TISCR</name>
<feature type="transmembrane region" description="Helical" evidence="1">
    <location>
        <begin position="6"/>
        <end position="29"/>
    </location>
</feature>
<dbReference type="AlphaFoldDB" id="A0A1U7M3S0"/>
<protein>
    <recommendedName>
        <fullName evidence="2">SHOCT domain-containing protein</fullName>
    </recommendedName>
</protein>
<gene>
    <name evidence="3" type="ORF">TICRE_21050</name>
</gene>
<organism evidence="3 4">
    <name type="scientific">Tissierella creatinophila DSM 6911</name>
    <dbReference type="NCBI Taxonomy" id="1123403"/>
    <lineage>
        <taxon>Bacteria</taxon>
        <taxon>Bacillati</taxon>
        <taxon>Bacillota</taxon>
        <taxon>Tissierellia</taxon>
        <taxon>Tissierellales</taxon>
        <taxon>Tissierellaceae</taxon>
        <taxon>Tissierella</taxon>
    </lineage>
</organism>
<evidence type="ECO:0000259" key="2">
    <source>
        <dbReference type="Pfam" id="PF09851"/>
    </source>
</evidence>
<dbReference type="EMBL" id="LTDM01000053">
    <property type="protein sequence ID" value="OLS01963.1"/>
    <property type="molecule type" value="Genomic_DNA"/>
</dbReference>
<sequence>MMGYGYGMMGVFGMIIPLLLIGLVIYAIVKLSQNGGVNYNSHKGGSDALDILNQRFANGEISEEEYTTKKEMLRD</sequence>
<proteinExistence type="predicted"/>
<dbReference type="InterPro" id="IPR018649">
    <property type="entry name" value="SHOCT"/>
</dbReference>
<evidence type="ECO:0000313" key="3">
    <source>
        <dbReference type="EMBL" id="OLS01963.1"/>
    </source>
</evidence>
<reference evidence="3 4" key="1">
    <citation type="submission" date="2016-02" db="EMBL/GenBank/DDBJ databases">
        <title>Genome sequence of Tissierella creatinophila DSM 6911.</title>
        <authorList>
            <person name="Poehlein A."/>
            <person name="Daniel R."/>
        </authorList>
    </citation>
    <scope>NUCLEOTIDE SEQUENCE [LARGE SCALE GENOMIC DNA]</scope>
    <source>
        <strain evidence="3 4">DSM 6911</strain>
    </source>
</reference>
<evidence type="ECO:0000256" key="1">
    <source>
        <dbReference type="SAM" id="Phobius"/>
    </source>
</evidence>
<evidence type="ECO:0000313" key="4">
    <source>
        <dbReference type="Proteomes" id="UP000186112"/>
    </source>
</evidence>
<dbReference type="Proteomes" id="UP000186112">
    <property type="component" value="Unassembled WGS sequence"/>
</dbReference>
<keyword evidence="1" id="KW-0472">Membrane</keyword>
<keyword evidence="1" id="KW-1133">Transmembrane helix</keyword>
<keyword evidence="1" id="KW-0812">Transmembrane</keyword>
<keyword evidence="4" id="KW-1185">Reference proteome</keyword>
<accession>A0A1U7M3S0</accession>
<dbReference type="OrthoDB" id="5461404at2"/>
<dbReference type="Pfam" id="PF09851">
    <property type="entry name" value="SHOCT"/>
    <property type="match status" value="1"/>
</dbReference>